<evidence type="ECO:0000259" key="1">
    <source>
        <dbReference type="Pfam" id="PF02625"/>
    </source>
</evidence>
<reference evidence="3 4" key="1">
    <citation type="submission" date="2019-05" db="EMBL/GenBank/DDBJ databases">
        <title>Verrucobacter flavum gen. nov., sp. nov. a new member of the family Verrucomicrobiaceae.</title>
        <authorList>
            <person name="Szuroczki S."/>
            <person name="Abbaszade G."/>
            <person name="Szabo A."/>
            <person name="Felfoldi T."/>
            <person name="Schumann P."/>
            <person name="Boka K."/>
            <person name="Keki Z."/>
            <person name="Toumi M."/>
            <person name="Toth E."/>
        </authorList>
    </citation>
    <scope>NUCLEOTIDE SEQUENCE [LARGE SCALE GENOMIC DNA]</scope>
    <source>
        <strain evidence="3 4">MG-N-17</strain>
    </source>
</reference>
<dbReference type="Gene3D" id="3.40.50.720">
    <property type="entry name" value="NAD(P)-binding Rossmann-like Domain"/>
    <property type="match status" value="1"/>
</dbReference>
<dbReference type="OrthoDB" id="9773039at2"/>
<dbReference type="RefSeq" id="WP_138084504.1">
    <property type="nucleotide sequence ID" value="NZ_VAUV01000002.1"/>
</dbReference>
<feature type="domain" description="XdhC- CoxI" evidence="1">
    <location>
        <begin position="14"/>
        <end position="78"/>
    </location>
</feature>
<dbReference type="InterPro" id="IPR036291">
    <property type="entry name" value="NAD(P)-bd_dom_sf"/>
</dbReference>
<dbReference type="InterPro" id="IPR027051">
    <property type="entry name" value="XdhC_Rossmann_dom"/>
</dbReference>
<proteinExistence type="predicted"/>
<dbReference type="SUPFAM" id="SSF51735">
    <property type="entry name" value="NAD(P)-binding Rossmann-fold domains"/>
    <property type="match status" value="1"/>
</dbReference>
<dbReference type="PANTHER" id="PTHR30388">
    <property type="entry name" value="ALDEHYDE OXIDOREDUCTASE MOLYBDENUM COFACTOR ASSEMBLY PROTEIN"/>
    <property type="match status" value="1"/>
</dbReference>
<name>A0A5R8KKL1_9BACT</name>
<evidence type="ECO:0000313" key="3">
    <source>
        <dbReference type="EMBL" id="TLD72149.1"/>
    </source>
</evidence>
<sequence length="262" mass="28423">MTDETLLTHLLEARQRREPCVLATVAAIKGSVPREPGAKALIFSDGRIHGTIGGGKFESLVITDAQSLLQTQKTPLLKTYPLHEKSPDSFGAICGGEVTVLLEPQLPREALIIFGAGHCGEALAKLARACGWHITVIDDRPDLLARCDAHQIHQGPAPDFINAHPWQPDEALVLVSRNYQLDRDALAAALKNPHFNAGYLGMIGSRKKVTSVFEELQSQGIPKTAFEKVHAPIGLDIQADTPTEIAISILAQIMSVLRKREA</sequence>
<dbReference type="EMBL" id="VAUV01000002">
    <property type="protein sequence ID" value="TLD72149.1"/>
    <property type="molecule type" value="Genomic_DNA"/>
</dbReference>
<evidence type="ECO:0000313" key="4">
    <source>
        <dbReference type="Proteomes" id="UP000306196"/>
    </source>
</evidence>
<feature type="domain" description="XdhC Rossmann" evidence="2">
    <location>
        <begin position="111"/>
        <end position="253"/>
    </location>
</feature>
<comment type="caution">
    <text evidence="3">The sequence shown here is derived from an EMBL/GenBank/DDBJ whole genome shotgun (WGS) entry which is preliminary data.</text>
</comment>
<dbReference type="AlphaFoldDB" id="A0A5R8KKL1"/>
<dbReference type="InterPro" id="IPR003777">
    <property type="entry name" value="XdhC_CoxI"/>
</dbReference>
<dbReference type="Pfam" id="PF13478">
    <property type="entry name" value="XdhC_C"/>
    <property type="match status" value="1"/>
</dbReference>
<gene>
    <name evidence="3" type="ORF">FEM03_01990</name>
</gene>
<accession>A0A5R8KKL1</accession>
<dbReference type="Pfam" id="PF02625">
    <property type="entry name" value="XdhC_CoxI"/>
    <property type="match status" value="1"/>
</dbReference>
<protein>
    <submittedName>
        <fullName evidence="3">XdhC family protein</fullName>
    </submittedName>
</protein>
<evidence type="ECO:0000259" key="2">
    <source>
        <dbReference type="Pfam" id="PF13478"/>
    </source>
</evidence>
<keyword evidence="4" id="KW-1185">Reference proteome</keyword>
<dbReference type="InterPro" id="IPR052698">
    <property type="entry name" value="MoCofactor_Util/Proc"/>
</dbReference>
<dbReference type="Proteomes" id="UP000306196">
    <property type="component" value="Unassembled WGS sequence"/>
</dbReference>
<dbReference type="PANTHER" id="PTHR30388:SF6">
    <property type="entry name" value="XANTHINE DEHYDROGENASE SUBUNIT A-RELATED"/>
    <property type="match status" value="1"/>
</dbReference>
<organism evidence="3 4">
    <name type="scientific">Phragmitibacter flavus</name>
    <dbReference type="NCBI Taxonomy" id="2576071"/>
    <lineage>
        <taxon>Bacteria</taxon>
        <taxon>Pseudomonadati</taxon>
        <taxon>Verrucomicrobiota</taxon>
        <taxon>Verrucomicrobiia</taxon>
        <taxon>Verrucomicrobiales</taxon>
        <taxon>Verrucomicrobiaceae</taxon>
        <taxon>Phragmitibacter</taxon>
    </lineage>
</organism>